<organism evidence="3">
    <name type="scientific">uncultured Acidimicrobiales bacterium</name>
    <dbReference type="NCBI Taxonomy" id="310071"/>
    <lineage>
        <taxon>Bacteria</taxon>
        <taxon>Bacillati</taxon>
        <taxon>Actinomycetota</taxon>
        <taxon>Acidimicrobiia</taxon>
        <taxon>Acidimicrobiales</taxon>
        <taxon>environmental samples</taxon>
    </lineage>
</organism>
<dbReference type="EMBL" id="CADCTB010000201">
    <property type="protein sequence ID" value="CAA9271331.1"/>
    <property type="molecule type" value="Genomic_DNA"/>
</dbReference>
<dbReference type="AlphaFoldDB" id="A0A6J4J612"/>
<feature type="region of interest" description="Disordered" evidence="1">
    <location>
        <begin position="25"/>
        <end position="54"/>
    </location>
</feature>
<keyword evidence="2" id="KW-0732">Signal</keyword>
<feature type="compositionally biased region" description="Low complexity" evidence="1">
    <location>
        <begin position="33"/>
        <end position="54"/>
    </location>
</feature>
<proteinExistence type="predicted"/>
<reference evidence="3" key="1">
    <citation type="submission" date="2020-02" db="EMBL/GenBank/DDBJ databases">
        <authorList>
            <person name="Meier V. D."/>
        </authorList>
    </citation>
    <scope>NUCLEOTIDE SEQUENCE</scope>
    <source>
        <strain evidence="3">AVDCRST_MAG10</strain>
    </source>
</reference>
<evidence type="ECO:0000256" key="2">
    <source>
        <dbReference type="SAM" id="SignalP"/>
    </source>
</evidence>
<sequence>MIVGRLRFVLIGVLAMLAAACSDPEKTATPDITAVPETTAPTTTTTPRPTTTVTTLRPTTTVSTLLQLGPGDASIGGTVLGPGGPIDGATVRIERLVGKNVASTDVTTSGGGSWQLGSILGGSYRVRAFRPPEFGQSPVEAFFLAANDRKTLDLRLPAIGGERIVATVSPNPPRVDQGAQVSIQVGTGRVDDQGRPSIAPRPGVVLTLVGGPGIVVESSPQVVTDASGTASWNIRCSAEGASTANLTVGSAGTVVNLPACVAGAPAATPTTRAR</sequence>
<feature type="signal peptide" evidence="2">
    <location>
        <begin position="1"/>
        <end position="20"/>
    </location>
</feature>
<dbReference type="PROSITE" id="PS51257">
    <property type="entry name" value="PROKAR_LIPOPROTEIN"/>
    <property type="match status" value="1"/>
</dbReference>
<name>A0A6J4J612_9ACTN</name>
<protein>
    <recommendedName>
        <fullName evidence="4">Carboxypeptidase regulatory-like domain-containing protein</fullName>
    </recommendedName>
</protein>
<feature type="chain" id="PRO_5038437871" description="Carboxypeptidase regulatory-like domain-containing protein" evidence="2">
    <location>
        <begin position="21"/>
        <end position="274"/>
    </location>
</feature>
<gene>
    <name evidence="3" type="ORF">AVDCRST_MAG10-3311</name>
</gene>
<accession>A0A6J4J612</accession>
<evidence type="ECO:0000256" key="1">
    <source>
        <dbReference type="SAM" id="MobiDB-lite"/>
    </source>
</evidence>
<evidence type="ECO:0008006" key="4">
    <source>
        <dbReference type="Google" id="ProtNLM"/>
    </source>
</evidence>
<evidence type="ECO:0000313" key="3">
    <source>
        <dbReference type="EMBL" id="CAA9271331.1"/>
    </source>
</evidence>